<keyword evidence="1" id="KW-0227">DNA damage</keyword>
<dbReference type="PANTHER" id="PTHR42942">
    <property type="entry name" value="6-O-METHYLGUANINE DNA METHYLTRANSFERASE"/>
    <property type="match status" value="1"/>
</dbReference>
<dbReference type="EMBL" id="UINC01159837">
    <property type="protein sequence ID" value="SVD58146.1"/>
    <property type="molecule type" value="Genomic_DNA"/>
</dbReference>
<accession>A0A382WGT9</accession>
<evidence type="ECO:0000256" key="1">
    <source>
        <dbReference type="ARBA" id="ARBA00022763"/>
    </source>
</evidence>
<dbReference type="GO" id="GO:0003824">
    <property type="term" value="F:catalytic activity"/>
    <property type="evidence" value="ECO:0007669"/>
    <property type="project" value="InterPro"/>
</dbReference>
<dbReference type="PANTHER" id="PTHR42942:SF1">
    <property type="entry name" value="ALKYLTRANSFERASE-LIKE PROTEIN 1"/>
    <property type="match status" value="1"/>
</dbReference>
<dbReference type="InterPro" id="IPR036388">
    <property type="entry name" value="WH-like_DNA-bd_sf"/>
</dbReference>
<dbReference type="CDD" id="cd06445">
    <property type="entry name" value="ATase"/>
    <property type="match status" value="1"/>
</dbReference>
<feature type="domain" description="Methylated-DNA-[protein]-cysteine S-methyltransferase DNA binding" evidence="2">
    <location>
        <begin position="9"/>
        <end position="70"/>
    </location>
</feature>
<feature type="non-terminal residue" evidence="3">
    <location>
        <position position="73"/>
    </location>
</feature>
<dbReference type="Pfam" id="PF01035">
    <property type="entry name" value="DNA_binding_1"/>
    <property type="match status" value="1"/>
</dbReference>
<dbReference type="InterPro" id="IPR036217">
    <property type="entry name" value="MethylDNA_cys_MeTrfase_DNAb"/>
</dbReference>
<sequence>MKVASEKRNRRIWEAICNIPIGSVASYGQIAEIAGYSRGARQVAYALRKLPDRHSVPWHRVIRASGKIAFNTG</sequence>
<gene>
    <name evidence="3" type="ORF">METZ01_LOCUS411000</name>
</gene>
<dbReference type="InterPro" id="IPR052520">
    <property type="entry name" value="ATL_DNA_repair"/>
</dbReference>
<dbReference type="NCBIfam" id="TIGR00589">
    <property type="entry name" value="ogt"/>
    <property type="match status" value="1"/>
</dbReference>
<dbReference type="SUPFAM" id="SSF46767">
    <property type="entry name" value="Methylated DNA-protein cysteine methyltransferase, C-terminal domain"/>
    <property type="match status" value="1"/>
</dbReference>
<dbReference type="AlphaFoldDB" id="A0A382WGT9"/>
<evidence type="ECO:0000313" key="3">
    <source>
        <dbReference type="EMBL" id="SVD58146.1"/>
    </source>
</evidence>
<dbReference type="GO" id="GO:0006281">
    <property type="term" value="P:DNA repair"/>
    <property type="evidence" value="ECO:0007669"/>
    <property type="project" value="InterPro"/>
</dbReference>
<dbReference type="Gene3D" id="1.10.10.10">
    <property type="entry name" value="Winged helix-like DNA-binding domain superfamily/Winged helix DNA-binding domain"/>
    <property type="match status" value="1"/>
</dbReference>
<organism evidence="3">
    <name type="scientific">marine metagenome</name>
    <dbReference type="NCBI Taxonomy" id="408172"/>
    <lineage>
        <taxon>unclassified sequences</taxon>
        <taxon>metagenomes</taxon>
        <taxon>ecological metagenomes</taxon>
    </lineage>
</organism>
<evidence type="ECO:0000259" key="2">
    <source>
        <dbReference type="Pfam" id="PF01035"/>
    </source>
</evidence>
<protein>
    <recommendedName>
        <fullName evidence="2">Methylated-DNA-[protein]-cysteine S-methyltransferase DNA binding domain-containing protein</fullName>
    </recommendedName>
</protein>
<name>A0A382WGT9_9ZZZZ</name>
<proteinExistence type="predicted"/>
<reference evidence="3" key="1">
    <citation type="submission" date="2018-05" db="EMBL/GenBank/DDBJ databases">
        <authorList>
            <person name="Lanie J.A."/>
            <person name="Ng W.-L."/>
            <person name="Kazmierczak K.M."/>
            <person name="Andrzejewski T.M."/>
            <person name="Davidsen T.M."/>
            <person name="Wayne K.J."/>
            <person name="Tettelin H."/>
            <person name="Glass J.I."/>
            <person name="Rusch D."/>
            <person name="Podicherti R."/>
            <person name="Tsui H.-C.T."/>
            <person name="Winkler M.E."/>
        </authorList>
    </citation>
    <scope>NUCLEOTIDE SEQUENCE</scope>
</reference>
<dbReference type="InterPro" id="IPR014048">
    <property type="entry name" value="MethylDNA_cys_MeTrfase_DNA-bd"/>
</dbReference>